<dbReference type="InterPro" id="IPR009094">
    <property type="entry name" value="DiS-bond_isomerase_DsbC/G_N_sf"/>
</dbReference>
<evidence type="ECO:0000259" key="9">
    <source>
        <dbReference type="Pfam" id="PF13098"/>
    </source>
</evidence>
<sequence>MLKKCLLAICVGGFALSACAAGNSDAASTAASTAALPANAANAPAEVRQALEKFAPGLKVDVVEPAPMPGFYQVIAAGQLVYVSADGKYMLHGDLVDLAKHKSLGDVAWAQFRKSELAKVPAAQRIVFAPPHPKYTVTVFTDVNCGFCRALHKHIAEFNKEGIAVDYLAWPREGVTSTSGRPTPTYTEMVSVWCPSDRKDALSAAMEGHAPKPATCDNPVKSQFDLGVKLGVTGTPTIVAEDGTMIGGYLTPEQMLQAVRKHSEG</sequence>
<dbReference type="InterPro" id="IPR033954">
    <property type="entry name" value="DiS-bond_Isoase_DsbC/G"/>
</dbReference>
<keyword evidence="5" id="KW-1015">Disulfide bond</keyword>
<dbReference type="InterPro" id="IPR018950">
    <property type="entry name" value="DiS-bond_isomerase_DsbC/G_N"/>
</dbReference>
<comment type="function">
    <text evidence="7">Required for disulfide bond formation in some periplasmic proteins. Acts by transferring its disulfide bond to other proteins and is reduced in the process.</text>
</comment>
<dbReference type="Pfam" id="PF13098">
    <property type="entry name" value="Thioredoxin_2"/>
    <property type="match status" value="1"/>
</dbReference>
<organism evidence="11 12">
    <name type="scientific">Rhodanobacter glycinis</name>
    <dbReference type="NCBI Taxonomy" id="582702"/>
    <lineage>
        <taxon>Bacteria</taxon>
        <taxon>Pseudomonadati</taxon>
        <taxon>Pseudomonadota</taxon>
        <taxon>Gammaproteobacteria</taxon>
        <taxon>Lysobacterales</taxon>
        <taxon>Rhodanobacteraceae</taxon>
        <taxon>Rhodanobacter</taxon>
    </lineage>
</organism>
<evidence type="ECO:0000256" key="1">
    <source>
        <dbReference type="ARBA" id="ARBA00004418"/>
    </source>
</evidence>
<feature type="chain" id="PRO_5036506517" description="Thiol:disulfide interchange protein" evidence="7">
    <location>
        <begin position="21"/>
        <end position="265"/>
    </location>
</feature>
<keyword evidence="3 7" id="KW-0732">Signal</keyword>
<evidence type="ECO:0000313" key="13">
    <source>
        <dbReference type="Proteomes" id="UP000321807"/>
    </source>
</evidence>
<evidence type="ECO:0000259" key="8">
    <source>
        <dbReference type="Pfam" id="PF10411"/>
    </source>
</evidence>
<dbReference type="Proteomes" id="UP000321807">
    <property type="component" value="Chromosome"/>
</dbReference>
<dbReference type="PROSITE" id="PS51257">
    <property type="entry name" value="PROKAR_LIPOPROTEIN"/>
    <property type="match status" value="1"/>
</dbReference>
<dbReference type="InterPro" id="IPR036249">
    <property type="entry name" value="Thioredoxin-like_sf"/>
</dbReference>
<dbReference type="Gene3D" id="3.10.450.70">
    <property type="entry name" value="Disulphide bond isomerase, DsbC/G, N-terminal"/>
    <property type="match status" value="1"/>
</dbReference>
<name>A0A1I4A5B7_9GAMM</name>
<dbReference type="Gene3D" id="3.40.30.10">
    <property type="entry name" value="Glutaredoxin"/>
    <property type="match status" value="1"/>
</dbReference>
<dbReference type="InterPro" id="IPR012336">
    <property type="entry name" value="Thioredoxin-like_fold"/>
</dbReference>
<dbReference type="InterPro" id="IPR051470">
    <property type="entry name" value="Thiol:disulfide_interchange"/>
</dbReference>
<evidence type="ECO:0000313" key="11">
    <source>
        <dbReference type="EMBL" id="SFK50989.1"/>
    </source>
</evidence>
<evidence type="ECO:0000256" key="4">
    <source>
        <dbReference type="ARBA" id="ARBA00022764"/>
    </source>
</evidence>
<feature type="domain" description="Disulphide bond isomerase DsbC/G N-terminal" evidence="8">
    <location>
        <begin position="39"/>
        <end position="103"/>
    </location>
</feature>
<keyword evidence="6 7" id="KW-0676">Redox-active center</keyword>
<accession>A0A1I4A5B7</accession>
<proteinExistence type="inferred from homology"/>
<reference evidence="12" key="1">
    <citation type="submission" date="2016-10" db="EMBL/GenBank/DDBJ databases">
        <authorList>
            <person name="Varghese N."/>
            <person name="Submissions S."/>
        </authorList>
    </citation>
    <scope>NUCLEOTIDE SEQUENCE [LARGE SCALE GENOMIC DNA]</scope>
    <source>
        <strain evidence="12">MO64</strain>
    </source>
</reference>
<comment type="subcellular location">
    <subcellularLocation>
        <location evidence="1 7">Periplasm</location>
    </subcellularLocation>
</comment>
<dbReference type="KEGG" id="rgl:CS053_14590"/>
<dbReference type="RefSeq" id="WP_092702185.1">
    <property type="nucleotide sequence ID" value="NZ_CP042807.1"/>
</dbReference>
<gene>
    <name evidence="10" type="ORF">CS053_14590</name>
    <name evidence="11" type="ORF">SAMN05192579_103252</name>
</gene>
<keyword evidence="12" id="KW-1185">Reference proteome</keyword>
<evidence type="ECO:0000313" key="12">
    <source>
        <dbReference type="Proteomes" id="UP000198725"/>
    </source>
</evidence>
<evidence type="ECO:0000256" key="5">
    <source>
        <dbReference type="ARBA" id="ARBA00023157"/>
    </source>
</evidence>
<reference evidence="10 13" key="3">
    <citation type="submission" date="2019-08" db="EMBL/GenBank/DDBJ databases">
        <title>Complete genome sequence of Rhodanobacter glycinis strain T01E-68 isolated from tomato root.</title>
        <authorList>
            <person name="Weon H.-Y."/>
            <person name="Lee S.A."/>
        </authorList>
    </citation>
    <scope>NUCLEOTIDE SEQUENCE [LARGE SCALE GENOMIC DNA]</scope>
    <source>
        <strain evidence="10 13">T01E-68</strain>
    </source>
</reference>
<dbReference type="PANTHER" id="PTHR35272:SF3">
    <property type="entry name" value="THIOL:DISULFIDE INTERCHANGE PROTEIN DSBC"/>
    <property type="match status" value="1"/>
</dbReference>
<dbReference type="EMBL" id="CP042807">
    <property type="protein sequence ID" value="QEE25596.1"/>
    <property type="molecule type" value="Genomic_DNA"/>
</dbReference>
<comment type="similarity">
    <text evidence="2 7">Belongs to the thioredoxin family. DsbC subfamily.</text>
</comment>
<dbReference type="GO" id="GO:0042597">
    <property type="term" value="C:periplasmic space"/>
    <property type="evidence" value="ECO:0007669"/>
    <property type="project" value="UniProtKB-SubCell"/>
</dbReference>
<dbReference type="Pfam" id="PF10411">
    <property type="entry name" value="DsbC_N"/>
    <property type="match status" value="1"/>
</dbReference>
<keyword evidence="4 7" id="KW-0574">Periplasm</keyword>
<protein>
    <recommendedName>
        <fullName evidence="7">Thiol:disulfide interchange protein</fullName>
    </recommendedName>
</protein>
<feature type="signal peptide" evidence="7">
    <location>
        <begin position="1"/>
        <end position="20"/>
    </location>
</feature>
<feature type="domain" description="Thioredoxin-like fold" evidence="9">
    <location>
        <begin position="132"/>
        <end position="258"/>
    </location>
</feature>
<dbReference type="PANTHER" id="PTHR35272">
    <property type="entry name" value="THIOL:DISULFIDE INTERCHANGE PROTEIN DSBC-RELATED"/>
    <property type="match status" value="1"/>
</dbReference>
<evidence type="ECO:0000256" key="6">
    <source>
        <dbReference type="ARBA" id="ARBA00023284"/>
    </source>
</evidence>
<dbReference type="SUPFAM" id="SSF54423">
    <property type="entry name" value="DsbC/DsbG N-terminal domain-like"/>
    <property type="match status" value="1"/>
</dbReference>
<dbReference type="CDD" id="cd03020">
    <property type="entry name" value="DsbA_DsbC_DsbG"/>
    <property type="match status" value="1"/>
</dbReference>
<dbReference type="EMBL" id="FOSR01000003">
    <property type="protein sequence ID" value="SFK50989.1"/>
    <property type="molecule type" value="Genomic_DNA"/>
</dbReference>
<evidence type="ECO:0000313" key="10">
    <source>
        <dbReference type="EMBL" id="QEE25596.1"/>
    </source>
</evidence>
<dbReference type="Proteomes" id="UP000198725">
    <property type="component" value="Unassembled WGS sequence"/>
</dbReference>
<evidence type="ECO:0000256" key="3">
    <source>
        <dbReference type="ARBA" id="ARBA00022729"/>
    </source>
</evidence>
<dbReference type="SUPFAM" id="SSF52833">
    <property type="entry name" value="Thioredoxin-like"/>
    <property type="match status" value="1"/>
</dbReference>
<reference evidence="11" key="2">
    <citation type="submission" date="2016-10" db="EMBL/GenBank/DDBJ databases">
        <authorList>
            <person name="de Groot N.N."/>
        </authorList>
    </citation>
    <scope>NUCLEOTIDE SEQUENCE [LARGE SCALE GENOMIC DNA]</scope>
    <source>
        <strain evidence="11">MO64</strain>
    </source>
</reference>
<dbReference type="AlphaFoldDB" id="A0A1I4A5B7"/>
<evidence type="ECO:0000256" key="2">
    <source>
        <dbReference type="ARBA" id="ARBA00009813"/>
    </source>
</evidence>
<evidence type="ECO:0000256" key="7">
    <source>
        <dbReference type="RuleBase" id="RU364038"/>
    </source>
</evidence>